<gene>
    <name evidence="2" type="ORF">N476_05160</name>
</gene>
<keyword evidence="1" id="KW-0732">Signal</keyword>
<dbReference type="EMBL" id="AUXZ01000130">
    <property type="protein sequence ID" value="KZN45408.1"/>
    <property type="molecule type" value="Genomic_DNA"/>
</dbReference>
<comment type="caution">
    <text evidence="2">The sequence shown here is derived from an EMBL/GenBank/DDBJ whole genome shotgun (WGS) entry which is preliminary data.</text>
</comment>
<dbReference type="Proteomes" id="UP000076503">
    <property type="component" value="Unassembled WGS sequence"/>
</dbReference>
<evidence type="ECO:0000256" key="1">
    <source>
        <dbReference type="SAM" id="SignalP"/>
    </source>
</evidence>
<dbReference type="SUPFAM" id="SSF82171">
    <property type="entry name" value="DPP6 N-terminal domain-like"/>
    <property type="match status" value="1"/>
</dbReference>
<feature type="chain" id="PRO_5007831562" evidence="1">
    <location>
        <begin position="25"/>
        <end position="307"/>
    </location>
</feature>
<accession>A0A161ZRI0</accession>
<dbReference type="PATRIC" id="fig|1365251.3.peg.5001"/>
<organism evidence="2 3">
    <name type="scientific">Pseudoalteromonas luteoviolacea H33</name>
    <dbReference type="NCBI Taxonomy" id="1365251"/>
    <lineage>
        <taxon>Bacteria</taxon>
        <taxon>Pseudomonadati</taxon>
        <taxon>Pseudomonadota</taxon>
        <taxon>Gammaproteobacteria</taxon>
        <taxon>Alteromonadales</taxon>
        <taxon>Pseudoalteromonadaceae</taxon>
        <taxon>Pseudoalteromonas</taxon>
    </lineage>
</organism>
<reference evidence="2 3" key="1">
    <citation type="submission" date="2013-07" db="EMBL/GenBank/DDBJ databases">
        <title>Comparative Genomic and Metabolomic Analysis of Twelve Strains of Pseudoalteromonas luteoviolacea.</title>
        <authorList>
            <person name="Vynne N.G."/>
            <person name="Mansson M."/>
            <person name="Gram L."/>
        </authorList>
    </citation>
    <scope>NUCLEOTIDE SEQUENCE [LARGE SCALE GENOMIC DNA]</scope>
    <source>
        <strain evidence="2 3">H33</strain>
    </source>
</reference>
<evidence type="ECO:0000313" key="2">
    <source>
        <dbReference type="EMBL" id="KZN45408.1"/>
    </source>
</evidence>
<proteinExistence type="predicted"/>
<sequence length="307" mass="34588">MNKIKSISSVICIAATVMCNVSVAASFPALKGDWFGQQTPGLKPEVFAANTVSIEGRYEFGVSFSPDLKEMYFTALDVIEGVDTSPKIMYSKIENGYWTKPKEAGFTGGKMKYELVPYASLNEDRVYFTGRSPDSKESGIWYVTREDEGLSAAKRFESPLNTGRLSDFNQGIDGDMIFTNMSERRMYTAKKENGQFLKAKPMDIEFGLHGFISPNEDYLLVNARNRDDEARKDSDLFVYFKEADGSWSKPINLGTSINTPYSETVARVSPDGQYLFFARYNEPDDVSNIYWVSTQVITELKEAYFKG</sequence>
<dbReference type="InterPro" id="IPR011659">
    <property type="entry name" value="WD40"/>
</dbReference>
<feature type="signal peptide" evidence="1">
    <location>
        <begin position="1"/>
        <end position="24"/>
    </location>
</feature>
<dbReference type="AlphaFoldDB" id="A0A161ZRI0"/>
<protein>
    <submittedName>
        <fullName evidence="2">Uncharacterized protein</fullName>
    </submittedName>
</protein>
<evidence type="ECO:0000313" key="3">
    <source>
        <dbReference type="Proteomes" id="UP000076503"/>
    </source>
</evidence>
<dbReference type="RefSeq" id="WP_063364113.1">
    <property type="nucleotide sequence ID" value="NZ_AUXZ01000130.1"/>
</dbReference>
<dbReference type="OrthoDB" id="240809at2"/>
<name>A0A161ZRI0_9GAMM</name>
<dbReference type="Pfam" id="PF07676">
    <property type="entry name" value="PD40"/>
    <property type="match status" value="1"/>
</dbReference>